<dbReference type="RefSeq" id="WP_102206801.1">
    <property type="nucleotide sequence ID" value="NZ_NMQI01000213.1"/>
</dbReference>
<dbReference type="InterPro" id="IPR010195">
    <property type="entry name" value="Uncharacterised_peroxidase-rel"/>
</dbReference>
<evidence type="ECO:0000313" key="3">
    <source>
        <dbReference type="Proteomes" id="UP000234966"/>
    </source>
</evidence>
<proteinExistence type="predicted"/>
<protein>
    <submittedName>
        <fullName evidence="2">Peroxidase</fullName>
    </submittedName>
</protein>
<reference evidence="2 3" key="1">
    <citation type="submission" date="2017-07" db="EMBL/GenBank/DDBJ databases">
        <title>Genomes of Fischerella (Mastigocladus) sp. strains.</title>
        <authorList>
            <person name="Miller S.R."/>
        </authorList>
    </citation>
    <scope>NUCLEOTIDE SEQUENCE [LARGE SCALE GENOMIC DNA]</scope>
    <source>
        <strain evidence="2 3">CCMEE 5330</strain>
    </source>
</reference>
<dbReference type="Gene3D" id="1.20.1290.10">
    <property type="entry name" value="AhpD-like"/>
    <property type="match status" value="1"/>
</dbReference>
<dbReference type="SUPFAM" id="SSF69118">
    <property type="entry name" value="AhpD-like"/>
    <property type="match status" value="1"/>
</dbReference>
<dbReference type="Proteomes" id="UP000234966">
    <property type="component" value="Unassembled WGS sequence"/>
</dbReference>
<dbReference type="InterPro" id="IPR029032">
    <property type="entry name" value="AhpD-like"/>
</dbReference>
<dbReference type="InterPro" id="IPR003779">
    <property type="entry name" value="CMD-like"/>
</dbReference>
<dbReference type="AlphaFoldDB" id="A0A2N6MDB3"/>
<dbReference type="NCBIfam" id="TIGR00778">
    <property type="entry name" value="ahpD_dom"/>
    <property type="match status" value="1"/>
</dbReference>
<dbReference type="NCBIfam" id="TIGR01926">
    <property type="entry name" value="peroxid_rel"/>
    <property type="match status" value="1"/>
</dbReference>
<keyword evidence="2" id="KW-0560">Oxidoreductase</keyword>
<name>A0A2N6MDB3_9CYAN</name>
<evidence type="ECO:0000313" key="2">
    <source>
        <dbReference type="EMBL" id="PMB44753.1"/>
    </source>
</evidence>
<evidence type="ECO:0000259" key="1">
    <source>
        <dbReference type="Pfam" id="PF02627"/>
    </source>
</evidence>
<dbReference type="EMBL" id="NMQI01000213">
    <property type="protein sequence ID" value="PMB44753.1"/>
    <property type="molecule type" value="Genomic_DNA"/>
</dbReference>
<accession>A0A2N6MDB3</accession>
<dbReference type="InterPro" id="IPR004675">
    <property type="entry name" value="AhpD_core"/>
</dbReference>
<dbReference type="PANTHER" id="PTHR35446">
    <property type="entry name" value="SI:CH211-175M2.5"/>
    <property type="match status" value="1"/>
</dbReference>
<sequence length="180" mass="20194">MSLLPSLPNASLIDIFQAYPEFSKPIMEFAQALMRGDSPFTEGERELIATFVSSINKCEYCRTSHGAIAEKFGHSKDLVNELLHDINSANIPDKLKPIFYYIQKLNLTPTQIEQSDIDAILAAGWNEKAVVHAGLICGFFNLMNRLVEGVGIEPDLKILDATVEHRYKHGYLSILEVLDR</sequence>
<keyword evidence="2" id="KW-0575">Peroxidase</keyword>
<gene>
    <name evidence="2" type="ORF">CEN41_09770</name>
</gene>
<dbReference type="Pfam" id="PF02627">
    <property type="entry name" value="CMD"/>
    <property type="match status" value="1"/>
</dbReference>
<organism evidence="2 3">
    <name type="scientific">Fischerella thermalis CCMEE 5330</name>
    <dbReference type="NCBI Taxonomy" id="2019670"/>
    <lineage>
        <taxon>Bacteria</taxon>
        <taxon>Bacillati</taxon>
        <taxon>Cyanobacteriota</taxon>
        <taxon>Cyanophyceae</taxon>
        <taxon>Nostocales</taxon>
        <taxon>Hapalosiphonaceae</taxon>
        <taxon>Fischerella</taxon>
    </lineage>
</organism>
<comment type="caution">
    <text evidence="2">The sequence shown here is derived from an EMBL/GenBank/DDBJ whole genome shotgun (WGS) entry which is preliminary data.</text>
</comment>
<dbReference type="GO" id="GO:0051920">
    <property type="term" value="F:peroxiredoxin activity"/>
    <property type="evidence" value="ECO:0007669"/>
    <property type="project" value="InterPro"/>
</dbReference>
<feature type="domain" description="Carboxymuconolactone decarboxylase-like" evidence="1">
    <location>
        <begin position="20"/>
        <end position="83"/>
    </location>
</feature>
<dbReference type="PANTHER" id="PTHR35446:SF2">
    <property type="entry name" value="CARBOXYMUCONOLACTONE DECARBOXYLASE-LIKE DOMAIN-CONTAINING PROTEIN"/>
    <property type="match status" value="1"/>
</dbReference>